<dbReference type="InterPro" id="IPR050267">
    <property type="entry name" value="Anti-sigma-factor_SerPK"/>
</dbReference>
<dbReference type="GO" id="GO:0004674">
    <property type="term" value="F:protein serine/threonine kinase activity"/>
    <property type="evidence" value="ECO:0007669"/>
    <property type="project" value="UniProtKB-KW"/>
</dbReference>
<keyword evidence="5" id="KW-1185">Reference proteome</keyword>
<dbReference type="AlphaFoldDB" id="A0A495JCV3"/>
<dbReference type="SUPFAM" id="SSF55874">
    <property type="entry name" value="ATPase domain of HSP90 chaperone/DNA topoisomerase II/histidine kinase"/>
    <property type="match status" value="1"/>
</dbReference>
<dbReference type="InterPro" id="IPR036890">
    <property type="entry name" value="HATPase_C_sf"/>
</dbReference>
<dbReference type="RefSeq" id="WP_121154282.1">
    <property type="nucleotide sequence ID" value="NZ_RBKT01000001.1"/>
</dbReference>
<name>A0A495JCV3_9ACTN</name>
<evidence type="ECO:0000256" key="1">
    <source>
        <dbReference type="ARBA" id="ARBA00022527"/>
    </source>
</evidence>
<reference evidence="4 5" key="1">
    <citation type="submission" date="2018-10" db="EMBL/GenBank/DDBJ databases">
        <title>Sequencing the genomes of 1000 actinobacteria strains.</title>
        <authorList>
            <person name="Klenk H.-P."/>
        </authorList>
    </citation>
    <scope>NUCLEOTIDE SEQUENCE [LARGE SCALE GENOMIC DNA]</scope>
    <source>
        <strain evidence="4 5">DSM 45175</strain>
    </source>
</reference>
<accession>A0A495JCV3</accession>
<dbReference type="PANTHER" id="PTHR35526">
    <property type="entry name" value="ANTI-SIGMA-F FACTOR RSBW-RELATED"/>
    <property type="match status" value="1"/>
</dbReference>
<dbReference type="Proteomes" id="UP000277671">
    <property type="component" value="Unassembled WGS sequence"/>
</dbReference>
<keyword evidence="1" id="KW-0418">Kinase</keyword>
<dbReference type="NCBIfam" id="NF041045">
    <property type="entry name" value="RsbA_anti_sig"/>
    <property type="match status" value="1"/>
</dbReference>
<dbReference type="InterPro" id="IPR047718">
    <property type="entry name" value="RsbA-like_anti_sig"/>
</dbReference>
<evidence type="ECO:0000259" key="3">
    <source>
        <dbReference type="Pfam" id="PF14417"/>
    </source>
</evidence>
<dbReference type="OrthoDB" id="4088450at2"/>
<organism evidence="4 5">
    <name type="scientific">Micromonospora pisi</name>
    <dbReference type="NCBI Taxonomy" id="589240"/>
    <lineage>
        <taxon>Bacteria</taxon>
        <taxon>Bacillati</taxon>
        <taxon>Actinomycetota</taxon>
        <taxon>Actinomycetes</taxon>
        <taxon>Micromonosporales</taxon>
        <taxon>Micromonosporaceae</taxon>
        <taxon>Micromonospora</taxon>
    </lineage>
</organism>
<keyword evidence="1" id="KW-0723">Serine/threonine-protein kinase</keyword>
<dbReference type="Gene3D" id="3.30.565.10">
    <property type="entry name" value="Histidine kinase-like ATPase, C-terminal domain"/>
    <property type="match status" value="1"/>
</dbReference>
<dbReference type="Pfam" id="PF14417">
    <property type="entry name" value="MEDS"/>
    <property type="match status" value="1"/>
</dbReference>
<evidence type="ECO:0000259" key="2">
    <source>
        <dbReference type="Pfam" id="PF13581"/>
    </source>
</evidence>
<keyword evidence="1" id="KW-0808">Transferase</keyword>
<evidence type="ECO:0000313" key="5">
    <source>
        <dbReference type="Proteomes" id="UP000277671"/>
    </source>
</evidence>
<dbReference type="InterPro" id="IPR025847">
    <property type="entry name" value="MEDS_domain"/>
</dbReference>
<dbReference type="EMBL" id="RBKT01000001">
    <property type="protein sequence ID" value="RKR86338.1"/>
    <property type="molecule type" value="Genomic_DNA"/>
</dbReference>
<gene>
    <name evidence="4" type="ORF">BDK92_0562</name>
</gene>
<dbReference type="Pfam" id="PF13581">
    <property type="entry name" value="HATPase_c_2"/>
    <property type="match status" value="1"/>
</dbReference>
<comment type="caution">
    <text evidence="4">The sequence shown here is derived from an EMBL/GenBank/DDBJ whole genome shotgun (WGS) entry which is preliminary data.</text>
</comment>
<dbReference type="InterPro" id="IPR003594">
    <property type="entry name" value="HATPase_dom"/>
</dbReference>
<sequence length="316" mass="33985">MRTGAAAGHRGYYHEAVYYDSDEELLAVVVPFLLGGVEAGEPTVVSLGERSAALVRGAVADQPGISYLVGDGLYARPAAAIRSYRQLLADYVRDGARQVRIIGEMPRPAFGATWDWWARYEAAINHAYDEFPLWSMCAYDTRITPGGVLRDVARTHPRVATADGGHPRSAGYTDPVEFLGEPRSVTIDPIQGTPPVVELLDPSPAQARAAVAYADHGALSRGEIDDLVVAVSEMVTNAWRHGRPPVRVRFWAGVDRIVVTVSDKGSGPTDPYAGLLPTAEAASGGRGLWLVHQLCDHVAFDSRDGFTVRLTVGNPG</sequence>
<protein>
    <submittedName>
        <fullName evidence="4">Anti-sigma regulatory factor (Ser/Thr protein kinase)</fullName>
    </submittedName>
</protein>
<dbReference type="PANTHER" id="PTHR35526:SF3">
    <property type="entry name" value="ANTI-SIGMA-F FACTOR RSBW"/>
    <property type="match status" value="1"/>
</dbReference>
<feature type="domain" description="Histidine kinase/HSP90-like ATPase" evidence="2">
    <location>
        <begin position="207"/>
        <end position="311"/>
    </location>
</feature>
<feature type="domain" description="MEDS" evidence="3">
    <location>
        <begin position="14"/>
        <end position="157"/>
    </location>
</feature>
<proteinExistence type="predicted"/>
<evidence type="ECO:0000313" key="4">
    <source>
        <dbReference type="EMBL" id="RKR86338.1"/>
    </source>
</evidence>
<dbReference type="CDD" id="cd16936">
    <property type="entry name" value="HATPase_RsbW-like"/>
    <property type="match status" value="1"/>
</dbReference>